<dbReference type="Proteomes" id="UP001160334">
    <property type="component" value="Unassembled WGS sequence"/>
</dbReference>
<comment type="caution">
    <text evidence="2">The sequence shown here is derived from an EMBL/GenBank/DDBJ whole genome shotgun (WGS) entry which is preliminary data.</text>
</comment>
<name>A0ABT6M5S8_9NOCA</name>
<protein>
    <submittedName>
        <fullName evidence="2">Uncharacterized protein</fullName>
    </submittedName>
</protein>
<organism evidence="2 3">
    <name type="scientific">Prescottella agglutinans</name>
    <dbReference type="NCBI Taxonomy" id="1644129"/>
    <lineage>
        <taxon>Bacteria</taxon>
        <taxon>Bacillati</taxon>
        <taxon>Actinomycetota</taxon>
        <taxon>Actinomycetes</taxon>
        <taxon>Mycobacteriales</taxon>
        <taxon>Nocardiaceae</taxon>
        <taxon>Prescottella</taxon>
    </lineage>
</organism>
<accession>A0ABT6M5S8</accession>
<reference evidence="2 3" key="1">
    <citation type="submission" date="2023-04" db="EMBL/GenBank/DDBJ databases">
        <title>Forest soil microbial communities from Buena Vista Peninsula, Colon Province, Panama.</title>
        <authorList>
            <person name="Bouskill N."/>
        </authorList>
    </citation>
    <scope>NUCLEOTIDE SEQUENCE [LARGE SCALE GENOMIC DNA]</scope>
    <source>
        <strain evidence="2 3">CFH S0262</strain>
    </source>
</reference>
<keyword evidence="3" id="KW-1185">Reference proteome</keyword>
<dbReference type="RefSeq" id="WP_280759059.1">
    <property type="nucleotide sequence ID" value="NZ_JARXVC010000002.1"/>
</dbReference>
<gene>
    <name evidence="2" type="ORF">M2280_000882</name>
</gene>
<evidence type="ECO:0000313" key="2">
    <source>
        <dbReference type="EMBL" id="MDH6279673.1"/>
    </source>
</evidence>
<dbReference type="EMBL" id="JARXVC010000002">
    <property type="protein sequence ID" value="MDH6279673.1"/>
    <property type="molecule type" value="Genomic_DNA"/>
</dbReference>
<evidence type="ECO:0000313" key="3">
    <source>
        <dbReference type="Proteomes" id="UP001160334"/>
    </source>
</evidence>
<proteinExistence type="predicted"/>
<feature type="region of interest" description="Disordered" evidence="1">
    <location>
        <begin position="54"/>
        <end position="92"/>
    </location>
</feature>
<sequence length="92" mass="9193">MLVMTLVLAAVGFALLVAALMTGSVVWAWGCIAICVAGAVLLLVSALASRKAAPAADSTGAAPERETGNQSFGNGRDVESDPGDSGWNSTQG</sequence>
<evidence type="ECO:0000256" key="1">
    <source>
        <dbReference type="SAM" id="MobiDB-lite"/>
    </source>
</evidence>